<dbReference type="InterPro" id="IPR011576">
    <property type="entry name" value="Pyridox_Oxase_N"/>
</dbReference>
<dbReference type="GO" id="GO:0070967">
    <property type="term" value="F:coenzyme F420 binding"/>
    <property type="evidence" value="ECO:0007669"/>
    <property type="project" value="TreeGrafter"/>
</dbReference>
<accession>W5TNJ6</accession>
<protein>
    <submittedName>
        <fullName evidence="3">Putative F420-dependent enzyme</fullName>
    </submittedName>
</protein>
<dbReference type="HOGENOM" id="CLU_123922_0_1_11"/>
<feature type="domain" description="Pyridoxamine 5'-phosphate oxidase N-terminal" evidence="2">
    <location>
        <begin position="14"/>
        <end position="136"/>
    </location>
</feature>
<dbReference type="Proteomes" id="UP000019150">
    <property type="component" value="Chromosome"/>
</dbReference>
<keyword evidence="4" id="KW-1185">Reference proteome</keyword>
<dbReference type="PATRIC" id="fig|1415166.3.peg.6312"/>
<dbReference type="InterPro" id="IPR019920">
    <property type="entry name" value="F420-binding_dom_put"/>
</dbReference>
<dbReference type="OrthoDB" id="1094370at2"/>
<dbReference type="AlphaFoldDB" id="W5TNJ6"/>
<dbReference type="Pfam" id="PF01243">
    <property type="entry name" value="PNPOx_N"/>
    <property type="match status" value="1"/>
</dbReference>
<evidence type="ECO:0000313" key="3">
    <source>
        <dbReference type="EMBL" id="AHH20910.1"/>
    </source>
</evidence>
<name>W5TNJ6_9NOCA</name>
<dbReference type="Gene3D" id="2.30.110.10">
    <property type="entry name" value="Electron Transport, Fmn-binding Protein, Chain A"/>
    <property type="match status" value="1"/>
</dbReference>
<evidence type="ECO:0000259" key="2">
    <source>
        <dbReference type="Pfam" id="PF01243"/>
    </source>
</evidence>
<proteinExistence type="predicted"/>
<dbReference type="GO" id="GO:0016627">
    <property type="term" value="F:oxidoreductase activity, acting on the CH-CH group of donors"/>
    <property type="evidence" value="ECO:0007669"/>
    <property type="project" value="TreeGrafter"/>
</dbReference>
<dbReference type="PANTHER" id="PTHR35176:SF2">
    <property type="entry name" value="F420H(2)-DEPENDENT REDUCTASE RV1155"/>
    <property type="match status" value="1"/>
</dbReference>
<dbReference type="NCBIfam" id="TIGR03618">
    <property type="entry name" value="Rv1155_F420"/>
    <property type="match status" value="1"/>
</dbReference>
<dbReference type="GO" id="GO:0005829">
    <property type="term" value="C:cytosol"/>
    <property type="evidence" value="ECO:0007669"/>
    <property type="project" value="TreeGrafter"/>
</dbReference>
<dbReference type="InterPro" id="IPR012349">
    <property type="entry name" value="Split_barrel_FMN-bd"/>
</dbReference>
<dbReference type="KEGG" id="nno:NONO_c61360"/>
<dbReference type="EMBL" id="CP006850">
    <property type="protein sequence ID" value="AHH20910.1"/>
    <property type="molecule type" value="Genomic_DNA"/>
</dbReference>
<reference evidence="3 4" key="1">
    <citation type="journal article" date="2014" name="Appl. Environ. Microbiol.">
        <title>Insights into the Microbial Degradation of Rubber and Gutta-Percha by Analysis of the Complete Genome of Nocardia nova SH22a.</title>
        <authorList>
            <person name="Luo Q."/>
            <person name="Hiessl S."/>
            <person name="Poehlein A."/>
            <person name="Daniel R."/>
            <person name="Steinbuchel A."/>
        </authorList>
    </citation>
    <scope>NUCLEOTIDE SEQUENCE [LARGE SCALE GENOMIC DNA]</scope>
    <source>
        <strain evidence="3">SH22a</strain>
    </source>
</reference>
<evidence type="ECO:0000256" key="1">
    <source>
        <dbReference type="ARBA" id="ARBA00023002"/>
    </source>
</evidence>
<keyword evidence="1" id="KW-0560">Oxidoreductase</keyword>
<dbReference type="SUPFAM" id="SSF50475">
    <property type="entry name" value="FMN-binding split barrel"/>
    <property type="match status" value="1"/>
</dbReference>
<gene>
    <name evidence="3" type="ORF">NONO_c61360</name>
</gene>
<sequence>MELDAALDFAGTTSRSVLTTIRRNGRPQLSNVTHWAAPDGVIRISITADRAKYFNLSREPWAALHVTREDFWAYAVLEGAVELTPVAASPDDATVEELIAYYRALSGEHPDWDDYRRAMVADRRVVVRLRPDHAYGVVR</sequence>
<dbReference type="eggNOG" id="COG3576">
    <property type="taxonomic scope" value="Bacteria"/>
</dbReference>
<evidence type="ECO:0000313" key="4">
    <source>
        <dbReference type="Proteomes" id="UP000019150"/>
    </source>
</evidence>
<dbReference type="InterPro" id="IPR052019">
    <property type="entry name" value="F420H2_bilvrd_red/Heme_oxyg"/>
</dbReference>
<dbReference type="PANTHER" id="PTHR35176">
    <property type="entry name" value="HEME OXYGENASE HI_0854-RELATED"/>
    <property type="match status" value="1"/>
</dbReference>
<dbReference type="STRING" id="1415166.NONO_c61360"/>
<dbReference type="RefSeq" id="WP_025352248.1">
    <property type="nucleotide sequence ID" value="NZ_CP006850.1"/>
</dbReference>
<organism evidence="3 4">
    <name type="scientific">Nocardia nova SH22a</name>
    <dbReference type="NCBI Taxonomy" id="1415166"/>
    <lineage>
        <taxon>Bacteria</taxon>
        <taxon>Bacillati</taxon>
        <taxon>Actinomycetota</taxon>
        <taxon>Actinomycetes</taxon>
        <taxon>Mycobacteriales</taxon>
        <taxon>Nocardiaceae</taxon>
        <taxon>Nocardia</taxon>
    </lineage>
</organism>